<accession>A0ABQ9QHN0</accession>
<gene>
    <name evidence="1" type="ORF">CTAM01_16739</name>
</gene>
<evidence type="ECO:0000313" key="1">
    <source>
        <dbReference type="EMBL" id="KAK1470631.1"/>
    </source>
</evidence>
<dbReference type="EMBL" id="MLFU01000257">
    <property type="protein sequence ID" value="KAK1470631.1"/>
    <property type="molecule type" value="Genomic_DNA"/>
</dbReference>
<keyword evidence="2" id="KW-1185">Reference proteome</keyword>
<evidence type="ECO:0000313" key="2">
    <source>
        <dbReference type="Proteomes" id="UP001227543"/>
    </source>
</evidence>
<dbReference type="GeneID" id="85416969"/>
<dbReference type="Proteomes" id="UP001227543">
    <property type="component" value="Unassembled WGS sequence"/>
</dbReference>
<name>A0ABQ9QHN0_9PEZI</name>
<organism evidence="1 2">
    <name type="scientific">Colletotrichum tamarilloi</name>
    <dbReference type="NCBI Taxonomy" id="1209934"/>
    <lineage>
        <taxon>Eukaryota</taxon>
        <taxon>Fungi</taxon>
        <taxon>Dikarya</taxon>
        <taxon>Ascomycota</taxon>
        <taxon>Pezizomycotina</taxon>
        <taxon>Sordariomycetes</taxon>
        <taxon>Hypocreomycetidae</taxon>
        <taxon>Glomerellales</taxon>
        <taxon>Glomerellaceae</taxon>
        <taxon>Colletotrichum</taxon>
        <taxon>Colletotrichum acutatum species complex</taxon>
    </lineage>
</organism>
<reference evidence="1 2" key="1">
    <citation type="submission" date="2016-10" db="EMBL/GenBank/DDBJ databases">
        <title>The genome sequence of Colletotrichum fioriniae PJ7.</title>
        <authorList>
            <person name="Baroncelli R."/>
        </authorList>
    </citation>
    <scope>NUCLEOTIDE SEQUENCE [LARGE SCALE GENOMIC DNA]</scope>
    <source>
        <strain evidence="1 2">Tom-12</strain>
    </source>
</reference>
<comment type="caution">
    <text evidence="1">The sequence shown here is derived from an EMBL/GenBank/DDBJ whole genome shotgun (WGS) entry which is preliminary data.</text>
</comment>
<proteinExistence type="predicted"/>
<dbReference type="RefSeq" id="XP_060372688.1">
    <property type="nucleotide sequence ID" value="XM_060532731.1"/>
</dbReference>
<sequence length="76" mass="8680">MIRATGIDAIWKADQRDGRTPLAPTRVHAPMSRDNSTRPVAHLISYYLTTYSSTPAPVRRLLPFAEQREQPAWDFI</sequence>
<protein>
    <submittedName>
        <fullName evidence="1">Uncharacterized protein</fullName>
    </submittedName>
</protein>